<dbReference type="InterPro" id="IPR001789">
    <property type="entry name" value="Sig_transdc_resp-reg_receiver"/>
</dbReference>
<dbReference type="Proteomes" id="UP000031967">
    <property type="component" value="Unassembled WGS sequence"/>
</dbReference>
<gene>
    <name evidence="10" type="ORF">SD70_17350</name>
</gene>
<feature type="domain" description="Response regulatory" evidence="8">
    <location>
        <begin position="4"/>
        <end position="117"/>
    </location>
</feature>
<proteinExistence type="predicted"/>
<evidence type="ECO:0000256" key="4">
    <source>
        <dbReference type="ARBA" id="ARBA00023125"/>
    </source>
</evidence>
<feature type="domain" description="OmpR/PhoB-type" evidence="9">
    <location>
        <begin position="132"/>
        <end position="230"/>
    </location>
</feature>
<evidence type="ECO:0008006" key="12">
    <source>
        <dbReference type="Google" id="ProtNLM"/>
    </source>
</evidence>
<dbReference type="CDD" id="cd17574">
    <property type="entry name" value="REC_OmpR"/>
    <property type="match status" value="1"/>
</dbReference>
<dbReference type="PANTHER" id="PTHR48111">
    <property type="entry name" value="REGULATOR OF RPOS"/>
    <property type="match status" value="1"/>
</dbReference>
<keyword evidence="3" id="KW-0805">Transcription regulation</keyword>
<dbReference type="Gene3D" id="1.10.10.10">
    <property type="entry name" value="Winged helix-like DNA-binding domain superfamily/Winged helix DNA-binding domain"/>
    <property type="match status" value="1"/>
</dbReference>
<dbReference type="CDD" id="cd00383">
    <property type="entry name" value="trans_reg_C"/>
    <property type="match status" value="1"/>
</dbReference>
<evidence type="ECO:0000259" key="9">
    <source>
        <dbReference type="PROSITE" id="PS51755"/>
    </source>
</evidence>
<dbReference type="InterPro" id="IPR001867">
    <property type="entry name" value="OmpR/PhoB-type_DNA-bd"/>
</dbReference>
<dbReference type="InterPro" id="IPR039420">
    <property type="entry name" value="WalR-like"/>
</dbReference>
<dbReference type="SUPFAM" id="SSF52172">
    <property type="entry name" value="CheY-like"/>
    <property type="match status" value="1"/>
</dbReference>
<accession>A0ABR5AG01</accession>
<evidence type="ECO:0000256" key="6">
    <source>
        <dbReference type="PROSITE-ProRule" id="PRU00169"/>
    </source>
</evidence>
<keyword evidence="2" id="KW-0902">Two-component regulatory system</keyword>
<feature type="DNA-binding region" description="OmpR/PhoB-type" evidence="7">
    <location>
        <begin position="132"/>
        <end position="230"/>
    </location>
</feature>
<dbReference type="PROSITE" id="PS51755">
    <property type="entry name" value="OMPR_PHOB"/>
    <property type="match status" value="1"/>
</dbReference>
<dbReference type="SMART" id="SM00448">
    <property type="entry name" value="REC"/>
    <property type="match status" value="1"/>
</dbReference>
<organism evidence="10 11">
    <name type="scientific">Gordoniibacillus kamchatkensis</name>
    <dbReference type="NCBI Taxonomy" id="1590651"/>
    <lineage>
        <taxon>Bacteria</taxon>
        <taxon>Bacillati</taxon>
        <taxon>Bacillota</taxon>
        <taxon>Bacilli</taxon>
        <taxon>Bacillales</taxon>
        <taxon>Paenibacillaceae</taxon>
        <taxon>Gordoniibacillus</taxon>
    </lineage>
</organism>
<keyword evidence="11" id="KW-1185">Reference proteome</keyword>
<evidence type="ECO:0000256" key="1">
    <source>
        <dbReference type="ARBA" id="ARBA00022553"/>
    </source>
</evidence>
<keyword evidence="1 6" id="KW-0597">Phosphoprotein</keyword>
<dbReference type="Pfam" id="PF00486">
    <property type="entry name" value="Trans_reg_C"/>
    <property type="match status" value="1"/>
</dbReference>
<reference evidence="10 11" key="1">
    <citation type="submission" date="2014-12" db="EMBL/GenBank/DDBJ databases">
        <title>Draft genome sequence of Paenibacillus kamchatkensis strain B-2647.</title>
        <authorList>
            <person name="Karlyshev A.V."/>
            <person name="Kudryashova E.B."/>
        </authorList>
    </citation>
    <scope>NUCLEOTIDE SEQUENCE [LARGE SCALE GENOMIC DNA]</scope>
    <source>
        <strain evidence="10 11">VKM B-2647</strain>
    </source>
</reference>
<keyword evidence="4 7" id="KW-0238">DNA-binding</keyword>
<feature type="modified residue" description="4-aspartylphosphate" evidence="6">
    <location>
        <position position="53"/>
    </location>
</feature>
<evidence type="ECO:0000259" key="8">
    <source>
        <dbReference type="PROSITE" id="PS50110"/>
    </source>
</evidence>
<dbReference type="SMART" id="SM00862">
    <property type="entry name" value="Trans_reg_C"/>
    <property type="match status" value="1"/>
</dbReference>
<dbReference type="PROSITE" id="PS50110">
    <property type="entry name" value="RESPONSE_REGULATORY"/>
    <property type="match status" value="1"/>
</dbReference>
<dbReference type="InterPro" id="IPR036388">
    <property type="entry name" value="WH-like_DNA-bd_sf"/>
</dbReference>
<evidence type="ECO:0000256" key="2">
    <source>
        <dbReference type="ARBA" id="ARBA00023012"/>
    </source>
</evidence>
<comment type="caution">
    <text evidence="10">The sequence shown here is derived from an EMBL/GenBank/DDBJ whole genome shotgun (WGS) entry which is preliminary data.</text>
</comment>
<dbReference type="EMBL" id="JXAK01000030">
    <property type="protein sequence ID" value="KIL39875.1"/>
    <property type="molecule type" value="Genomic_DNA"/>
</dbReference>
<evidence type="ECO:0000313" key="10">
    <source>
        <dbReference type="EMBL" id="KIL39875.1"/>
    </source>
</evidence>
<dbReference type="Pfam" id="PF00072">
    <property type="entry name" value="Response_reg"/>
    <property type="match status" value="1"/>
</dbReference>
<evidence type="ECO:0000313" key="11">
    <source>
        <dbReference type="Proteomes" id="UP000031967"/>
    </source>
</evidence>
<dbReference type="Gene3D" id="3.40.50.2300">
    <property type="match status" value="1"/>
</dbReference>
<name>A0ABR5AG01_9BACL</name>
<evidence type="ECO:0000256" key="3">
    <source>
        <dbReference type="ARBA" id="ARBA00023015"/>
    </source>
</evidence>
<protein>
    <recommendedName>
        <fullName evidence="12">DNA-binding response regulator</fullName>
    </recommendedName>
</protein>
<dbReference type="PANTHER" id="PTHR48111:SF21">
    <property type="entry name" value="DNA-BINDING DUAL MASTER TRANSCRIPTIONAL REGULATOR RPAA"/>
    <property type="match status" value="1"/>
</dbReference>
<evidence type="ECO:0000256" key="7">
    <source>
        <dbReference type="PROSITE-ProRule" id="PRU01091"/>
    </source>
</evidence>
<keyword evidence="5" id="KW-0804">Transcription</keyword>
<sequence>MVDKLLVVDDDPNIVRITKLYLEKKGYKVDTASDGMAACALAEKERYNLIVLDVMLPGMDGWNVCRTIRRTSDVPIIMLTARGEVQDRIEGLQLGADDYMVKPFDPNELVVRVDTVLRRMRHTALPQKAAADKVYSFGNLEVRTSAGTVFVGGLPVALNRKEYEMLLIFVQHANRIFTREDLIALIWGPDYEGEDRVVDVNIRRLRAKLGDASQGWQIITVWGLGYKFEVASP</sequence>
<dbReference type="Gene3D" id="6.10.250.690">
    <property type="match status" value="1"/>
</dbReference>
<dbReference type="InterPro" id="IPR011006">
    <property type="entry name" value="CheY-like_superfamily"/>
</dbReference>
<evidence type="ECO:0000256" key="5">
    <source>
        <dbReference type="ARBA" id="ARBA00023163"/>
    </source>
</evidence>